<dbReference type="KEGG" id="slw:BRW62_09820"/>
<dbReference type="InterPro" id="IPR029016">
    <property type="entry name" value="GAF-like_dom_sf"/>
</dbReference>
<dbReference type="InterPro" id="IPR006674">
    <property type="entry name" value="HD_domain"/>
</dbReference>
<accession>A0A2D2Q3I7</accession>
<sequence>MITTPFERETLGKNTQQLVDQLLEIGLALSATESLDELLHLILTKSREISFSDAGTIFLVKAEAEPAVLEFKAAQNDSVVLPDHVQQYTVPLTAQSLVGYAALKAESLNIADVYALSGSETYQFNRFFDESFNYRTCSVLVVPMQNISGQVIGVLQLINRKRQQNAILTPATARDLTQPYSPWEEHIVRALASQAAVIIERNHLLKSIEQLFEGFVTASVQAIEARDPTTAGHSERVAALTVRLAEITNATTHGVFRECYFSDRQLQEIRYAALLHDFGKIGVPEAILNKQKKIFPEHLEVMRQRFALVRRTLEMETAQAKVNYLISHPHTPHSGEHPCDHCAFFRHLDSELQQRLHLLESYWHTLEQANEPRVLDEEPLARLQDMTHFYYKGIDGQLYPLITASELEQLLVRRGSLTQAERQMIESHVTHTYEFLSRIPWTQHLKNVPIIAYGHHERLDGGGYPRGIGAADIPLQTQMLAIADIYDALTASDRPYKKSLPVETALSILRQEADEFKINADLVELFTQQQVFRVLGHEA</sequence>
<dbReference type="GO" id="GO:0016787">
    <property type="term" value="F:hydrolase activity"/>
    <property type="evidence" value="ECO:0007669"/>
    <property type="project" value="UniProtKB-KW"/>
</dbReference>
<proteinExistence type="predicted"/>
<dbReference type="EMBL" id="CP018092">
    <property type="protein sequence ID" value="ATS18989.1"/>
    <property type="molecule type" value="Genomic_DNA"/>
</dbReference>
<dbReference type="SMART" id="SM00471">
    <property type="entry name" value="HDc"/>
    <property type="match status" value="1"/>
</dbReference>
<reference evidence="3" key="2">
    <citation type="journal article" date="2022" name="Front. Microbiol.">
        <title>Comparative Genomic Analysis Revealed Distinct Molecular Components and Organization of CO2-Concentrating Mechanism in Thermophilic Cyanobacteria.</title>
        <authorList>
            <person name="Tang J."/>
            <person name="Zhou H."/>
            <person name="Yao D."/>
            <person name="Riaz S."/>
            <person name="You D."/>
            <person name="Klepacz-Smolka A."/>
            <person name="Daroch M."/>
        </authorList>
    </citation>
    <scope>NUCLEOTIDE SEQUENCE [LARGE SCALE GENOMIC DNA]</scope>
    <source>
        <strain evidence="3">PCC 6715</strain>
    </source>
</reference>
<evidence type="ECO:0000259" key="1">
    <source>
        <dbReference type="PROSITE" id="PS51832"/>
    </source>
</evidence>
<reference evidence="2 3" key="1">
    <citation type="submission" date="2016-11" db="EMBL/GenBank/DDBJ databases">
        <title>Complete genome sequence of thermophilic cyanobacteria strain Synechococcus sp. PCC6715.</title>
        <authorList>
            <person name="Tang J."/>
            <person name="Daroch M."/>
            <person name="Liang Y."/>
            <person name="Jiang D."/>
            <person name="Shah M."/>
        </authorList>
    </citation>
    <scope>NUCLEOTIDE SEQUENCE [LARGE SCALE GENOMIC DNA]</scope>
    <source>
        <strain evidence="2 3">PCC 6715</strain>
    </source>
</reference>
<dbReference type="PROSITE" id="PS51832">
    <property type="entry name" value="HD_GYP"/>
    <property type="match status" value="2"/>
</dbReference>
<dbReference type="SUPFAM" id="SSF109604">
    <property type="entry name" value="HD-domain/PDEase-like"/>
    <property type="match status" value="1"/>
</dbReference>
<dbReference type="OrthoDB" id="9759601at2"/>
<dbReference type="PANTHER" id="PTHR43155">
    <property type="entry name" value="CYCLIC DI-GMP PHOSPHODIESTERASE PA4108-RELATED"/>
    <property type="match status" value="1"/>
</dbReference>
<dbReference type="CDD" id="cd00077">
    <property type="entry name" value="HDc"/>
    <property type="match status" value="2"/>
</dbReference>
<dbReference type="SUPFAM" id="SSF55781">
    <property type="entry name" value="GAF domain-like"/>
    <property type="match status" value="1"/>
</dbReference>
<organism evidence="2 3">
    <name type="scientific">Parathermosynechococcus lividus PCC 6715</name>
    <dbReference type="NCBI Taxonomy" id="1917166"/>
    <lineage>
        <taxon>Bacteria</taxon>
        <taxon>Bacillati</taxon>
        <taxon>Cyanobacteriota</taxon>
        <taxon>Cyanophyceae</taxon>
        <taxon>Acaryochloridales</taxon>
        <taxon>Thermosynechococcaceae</taxon>
        <taxon>Parathermosynechococcus</taxon>
    </lineage>
</organism>
<dbReference type="RefSeq" id="WP_099799324.1">
    <property type="nucleotide sequence ID" value="NZ_CP018092.1"/>
</dbReference>
<dbReference type="InterPro" id="IPR003607">
    <property type="entry name" value="HD/PDEase_dom"/>
</dbReference>
<dbReference type="PANTHER" id="PTHR43155:SF2">
    <property type="entry name" value="CYCLIC DI-GMP PHOSPHODIESTERASE PA4108"/>
    <property type="match status" value="1"/>
</dbReference>
<dbReference type="Proteomes" id="UP000231057">
    <property type="component" value="Chromosome"/>
</dbReference>
<evidence type="ECO:0000313" key="3">
    <source>
        <dbReference type="Proteomes" id="UP000231057"/>
    </source>
</evidence>
<protein>
    <submittedName>
        <fullName evidence="2">Phosphohydrolase</fullName>
    </submittedName>
</protein>
<dbReference type="Gene3D" id="1.10.3210.10">
    <property type="entry name" value="Hypothetical protein af1432"/>
    <property type="match status" value="2"/>
</dbReference>
<dbReference type="Pfam" id="PF01590">
    <property type="entry name" value="GAF"/>
    <property type="match status" value="1"/>
</dbReference>
<dbReference type="AlphaFoldDB" id="A0A2D2Q3I7"/>
<keyword evidence="2" id="KW-0378">Hydrolase</keyword>
<dbReference type="Pfam" id="PF13487">
    <property type="entry name" value="HD_5"/>
    <property type="match status" value="1"/>
</dbReference>
<name>A0A2D2Q3I7_PARLV</name>
<feature type="domain" description="HD-GYP" evidence="1">
    <location>
        <begin position="330"/>
        <end position="539"/>
    </location>
</feature>
<dbReference type="SMART" id="SM00065">
    <property type="entry name" value="GAF"/>
    <property type="match status" value="1"/>
</dbReference>
<dbReference type="InterPro" id="IPR003018">
    <property type="entry name" value="GAF"/>
</dbReference>
<dbReference type="Pfam" id="PF01966">
    <property type="entry name" value="HD"/>
    <property type="match status" value="1"/>
</dbReference>
<evidence type="ECO:0000313" key="2">
    <source>
        <dbReference type="EMBL" id="ATS18989.1"/>
    </source>
</evidence>
<dbReference type="Gene3D" id="3.30.450.40">
    <property type="match status" value="1"/>
</dbReference>
<feature type="domain" description="HD-GYP" evidence="1">
    <location>
        <begin position="208"/>
        <end position="330"/>
    </location>
</feature>
<gene>
    <name evidence="2" type="ORF">BRW62_09820</name>
</gene>
<keyword evidence="3" id="KW-1185">Reference proteome</keyword>
<dbReference type="InterPro" id="IPR037522">
    <property type="entry name" value="HD_GYP_dom"/>
</dbReference>